<reference evidence="3 4" key="1">
    <citation type="journal article" date="2024" name="G3 (Bethesda)">
        <title>Genome assembly of Hibiscus sabdariffa L. provides insights into metabolisms of medicinal natural products.</title>
        <authorList>
            <person name="Kim T."/>
        </authorList>
    </citation>
    <scope>NUCLEOTIDE SEQUENCE [LARGE SCALE GENOMIC DNA]</scope>
    <source>
        <strain evidence="3">TK-2024</strain>
        <tissue evidence="3">Old leaves</tissue>
    </source>
</reference>
<dbReference type="SUPFAM" id="SSF52218">
    <property type="entry name" value="Flavoproteins"/>
    <property type="match status" value="1"/>
</dbReference>
<dbReference type="Proteomes" id="UP001472677">
    <property type="component" value="Unassembled WGS sequence"/>
</dbReference>
<proteinExistence type="inferred from homology"/>
<evidence type="ECO:0000313" key="3">
    <source>
        <dbReference type="EMBL" id="KAK8497492.1"/>
    </source>
</evidence>
<dbReference type="InterPro" id="IPR008254">
    <property type="entry name" value="Flavodoxin/NO_synth"/>
</dbReference>
<organism evidence="3 4">
    <name type="scientific">Hibiscus sabdariffa</name>
    <name type="common">roselle</name>
    <dbReference type="NCBI Taxonomy" id="183260"/>
    <lineage>
        <taxon>Eukaryota</taxon>
        <taxon>Viridiplantae</taxon>
        <taxon>Streptophyta</taxon>
        <taxon>Embryophyta</taxon>
        <taxon>Tracheophyta</taxon>
        <taxon>Spermatophyta</taxon>
        <taxon>Magnoliopsida</taxon>
        <taxon>eudicotyledons</taxon>
        <taxon>Gunneridae</taxon>
        <taxon>Pentapetalae</taxon>
        <taxon>rosids</taxon>
        <taxon>malvids</taxon>
        <taxon>Malvales</taxon>
        <taxon>Malvaceae</taxon>
        <taxon>Malvoideae</taxon>
        <taxon>Hibiscus</taxon>
    </lineage>
</organism>
<dbReference type="PANTHER" id="PTHR30546:SF3">
    <property type="entry name" value="NAD(P)H DEHYDROGENASE (QUINONE) FQR1-LIKE 2-RELATED"/>
    <property type="match status" value="1"/>
</dbReference>
<dbReference type="PANTHER" id="PTHR30546">
    <property type="entry name" value="FLAVODOXIN-RELATED PROTEIN WRBA-RELATED"/>
    <property type="match status" value="1"/>
</dbReference>
<name>A0ABR2ATZ2_9ROSI</name>
<keyword evidence="4" id="KW-1185">Reference proteome</keyword>
<evidence type="ECO:0000256" key="1">
    <source>
        <dbReference type="ARBA" id="ARBA00006961"/>
    </source>
</evidence>
<dbReference type="EMBL" id="JBBPBM010000305">
    <property type="protein sequence ID" value="KAK8497492.1"/>
    <property type="molecule type" value="Genomic_DNA"/>
</dbReference>
<protein>
    <recommendedName>
        <fullName evidence="2">Flavodoxin-like domain-containing protein</fullName>
    </recommendedName>
</protein>
<dbReference type="PROSITE" id="PS50902">
    <property type="entry name" value="FLAVODOXIN_LIKE"/>
    <property type="match status" value="1"/>
</dbReference>
<evidence type="ECO:0000259" key="2">
    <source>
        <dbReference type="PROSITE" id="PS50902"/>
    </source>
</evidence>
<evidence type="ECO:0000313" key="4">
    <source>
        <dbReference type="Proteomes" id="UP001472677"/>
    </source>
</evidence>
<feature type="domain" description="Flavodoxin-like" evidence="2">
    <location>
        <begin position="80"/>
        <end position="168"/>
    </location>
</feature>
<accession>A0ABR2ATZ2</accession>
<gene>
    <name evidence="3" type="ORF">V6N12_010194</name>
</gene>
<comment type="caution">
    <text evidence="3">The sequence shown here is derived from an EMBL/GenBank/DDBJ whole genome shotgun (WGS) entry which is preliminary data.</text>
</comment>
<dbReference type="InterPro" id="IPR029039">
    <property type="entry name" value="Flavoprotein-like_sf"/>
</dbReference>
<sequence length="168" mass="19122">MYHYGSKDLERAFYSFHSPLILHGQRRWLCSEQEETFLLRFGHLSTPATITNNVFIASDEDVCEIPAKMLNSTNKPALKMFFVFYSMYGHMEKLAKQMKKGVDRVESVEVVLFRVPETLSANVLELMKVPPKDMAIPKISAAKLTEEQMLSGFFVSTETQGDGQETTT</sequence>
<dbReference type="Gene3D" id="3.40.50.360">
    <property type="match status" value="1"/>
</dbReference>
<comment type="similarity">
    <text evidence="1">Belongs to the WrbA family.</text>
</comment>